<reference evidence="7" key="1">
    <citation type="submission" date="2019-05" db="EMBL/GenBank/DDBJ databases">
        <title>Annotation for the trematode Fasciolopsis buski.</title>
        <authorList>
            <person name="Choi Y.-J."/>
        </authorList>
    </citation>
    <scope>NUCLEOTIDE SEQUENCE</scope>
    <source>
        <strain evidence="7">HT</strain>
        <tissue evidence="7">Whole worm</tissue>
    </source>
</reference>
<dbReference type="PANTHER" id="PTHR31322">
    <property type="entry name" value="E3 UBIQUITIN-PROTEIN LIGASE TM129"/>
    <property type="match status" value="1"/>
</dbReference>
<evidence type="ECO:0000256" key="1">
    <source>
        <dbReference type="ARBA" id="ARBA00004141"/>
    </source>
</evidence>
<dbReference type="GO" id="GO:0061630">
    <property type="term" value="F:ubiquitin protein ligase activity"/>
    <property type="evidence" value="ECO:0007669"/>
    <property type="project" value="InterPro"/>
</dbReference>
<dbReference type="Pfam" id="PF10272">
    <property type="entry name" value="Tmpp129"/>
    <property type="match status" value="1"/>
</dbReference>
<dbReference type="EMBL" id="LUCM01007545">
    <property type="protein sequence ID" value="KAA0189749.1"/>
    <property type="molecule type" value="Genomic_DNA"/>
</dbReference>
<dbReference type="GO" id="GO:0016567">
    <property type="term" value="P:protein ubiquitination"/>
    <property type="evidence" value="ECO:0007669"/>
    <property type="project" value="InterPro"/>
</dbReference>
<dbReference type="Proteomes" id="UP000728185">
    <property type="component" value="Unassembled WGS sequence"/>
</dbReference>
<evidence type="ECO:0000256" key="2">
    <source>
        <dbReference type="ARBA" id="ARBA00007332"/>
    </source>
</evidence>
<keyword evidence="8" id="KW-1185">Reference proteome</keyword>
<comment type="similarity">
    <text evidence="2">Belongs to the TMEM129 family.</text>
</comment>
<sequence length="549" mass="58894">MDKFVAGQGGIGHNWSGRRFIVTESWILVSRFTSFTVIKQSSEGMVAILASSISVLDPDSLTEGGRPAGENLGTQMVVAVRFVDVNTGVCLLTCSLPASNLDALRAKLRCPLIKARGVDLEPTVVQRFVQAFTDVVDEGDPVILDSDIDLEQCIGCMGQTADVTLIRRCASSDPFTGDSSISVNQNEPSCGTCRCRPMWCLECMARWSIVILMGAEQSNTMDDPDGSPSSSVKKVMDRNTLEPTGSSSLPPSPRHFSPPFSGVLSRESSKSVTVPTVKGSNVSGPSLPPPTCAEATSSMNWFRSDSATRLSRSGHRSPSLSKLNRSSGVVVVCSGPMRRMRSTGSLDSAVYSSSRTDASSLELKRLRQIPTFEPLIARSAANRGSSHSVISPESSSSRRVDVSLPRVAPEELVALVKSYGQYVQRCADTAYQQQTVAIGLQNKVDYESRRVSILLQARESGTVPASPIALRPTVVSNGSTVGGNCSSPTKPPDITYAGHQQVDAVVLQTSQISGLIDQCTAMIEGLRDAISQQNTILQLDTFEFQVFIN</sequence>
<comment type="subcellular location">
    <subcellularLocation>
        <location evidence="1">Membrane</location>
        <topology evidence="1">Multi-pass membrane protein</topology>
    </subcellularLocation>
</comment>
<feature type="compositionally biased region" description="Polar residues" evidence="6">
    <location>
        <begin position="270"/>
        <end position="284"/>
    </location>
</feature>
<feature type="compositionally biased region" description="Low complexity" evidence="6">
    <location>
        <begin position="246"/>
        <end position="261"/>
    </location>
</feature>
<gene>
    <name evidence="7" type="ORF">FBUS_07488</name>
</gene>
<evidence type="ECO:0000256" key="3">
    <source>
        <dbReference type="ARBA" id="ARBA00022692"/>
    </source>
</evidence>
<accession>A0A8E0RW64</accession>
<proteinExistence type="inferred from homology"/>
<evidence type="ECO:0000256" key="6">
    <source>
        <dbReference type="SAM" id="MobiDB-lite"/>
    </source>
</evidence>
<dbReference type="PANTHER" id="PTHR31322:SF2">
    <property type="entry name" value="E3 UBIQUITIN-PROTEIN LIGASE TM129"/>
    <property type="match status" value="1"/>
</dbReference>
<keyword evidence="5" id="KW-0472">Membrane</keyword>
<dbReference type="InterPro" id="IPR018801">
    <property type="entry name" value="TM129"/>
</dbReference>
<evidence type="ECO:0000313" key="7">
    <source>
        <dbReference type="EMBL" id="KAA0189749.1"/>
    </source>
</evidence>
<dbReference type="AlphaFoldDB" id="A0A8E0RW64"/>
<evidence type="ECO:0000313" key="8">
    <source>
        <dbReference type="Proteomes" id="UP000728185"/>
    </source>
</evidence>
<organism evidence="7 8">
    <name type="scientific">Fasciolopsis buskii</name>
    <dbReference type="NCBI Taxonomy" id="27845"/>
    <lineage>
        <taxon>Eukaryota</taxon>
        <taxon>Metazoa</taxon>
        <taxon>Spiralia</taxon>
        <taxon>Lophotrochozoa</taxon>
        <taxon>Platyhelminthes</taxon>
        <taxon>Trematoda</taxon>
        <taxon>Digenea</taxon>
        <taxon>Plagiorchiida</taxon>
        <taxon>Echinostomata</taxon>
        <taxon>Echinostomatoidea</taxon>
        <taxon>Fasciolidae</taxon>
        <taxon>Fasciolopsis</taxon>
    </lineage>
</organism>
<dbReference type="GO" id="GO:0005783">
    <property type="term" value="C:endoplasmic reticulum"/>
    <property type="evidence" value="ECO:0007669"/>
    <property type="project" value="TreeGrafter"/>
</dbReference>
<feature type="region of interest" description="Disordered" evidence="6">
    <location>
        <begin position="238"/>
        <end position="290"/>
    </location>
</feature>
<keyword evidence="4" id="KW-1133">Transmembrane helix</keyword>
<keyword evidence="3 7" id="KW-0812">Transmembrane</keyword>
<dbReference type="OrthoDB" id="10055027at2759"/>
<comment type="caution">
    <text evidence="7">The sequence shown here is derived from an EMBL/GenBank/DDBJ whole genome shotgun (WGS) entry which is preliminary data.</text>
</comment>
<evidence type="ECO:0000256" key="5">
    <source>
        <dbReference type="ARBA" id="ARBA00023136"/>
    </source>
</evidence>
<name>A0A8E0RW64_9TREM</name>
<evidence type="ECO:0000256" key="4">
    <source>
        <dbReference type="ARBA" id="ARBA00022989"/>
    </source>
</evidence>
<protein>
    <submittedName>
        <fullName evidence="7">Transmembrane protein</fullName>
    </submittedName>
</protein>
<dbReference type="GO" id="GO:0016020">
    <property type="term" value="C:membrane"/>
    <property type="evidence" value="ECO:0007669"/>
    <property type="project" value="UniProtKB-SubCell"/>
</dbReference>